<dbReference type="GO" id="GO:0008360">
    <property type="term" value="P:regulation of cell shape"/>
    <property type="evidence" value="ECO:0007669"/>
    <property type="project" value="UniProtKB-UniRule"/>
</dbReference>
<evidence type="ECO:0000256" key="2">
    <source>
        <dbReference type="ARBA" id="ARBA00005992"/>
    </source>
</evidence>
<evidence type="ECO:0000313" key="11">
    <source>
        <dbReference type="EMBL" id="RAH96308.1"/>
    </source>
</evidence>
<evidence type="ECO:0000256" key="4">
    <source>
        <dbReference type="ARBA" id="ARBA00022679"/>
    </source>
</evidence>
<comment type="pathway">
    <text evidence="1 9">Cell wall biogenesis; peptidoglycan biosynthesis.</text>
</comment>
<proteinExistence type="inferred from homology"/>
<comment type="caution">
    <text evidence="11">The sequence shown here is derived from an EMBL/GenBank/DDBJ whole genome shotgun (WGS) entry which is preliminary data.</text>
</comment>
<feature type="active site" description="Nucleophile" evidence="9">
    <location>
        <position position="186"/>
    </location>
</feature>
<dbReference type="InterPro" id="IPR050979">
    <property type="entry name" value="LD-transpeptidase"/>
</dbReference>
<dbReference type="CDD" id="cd16913">
    <property type="entry name" value="YkuD_like"/>
    <property type="match status" value="1"/>
</dbReference>
<accession>A0A8B2ND63</accession>
<dbReference type="Gene3D" id="2.40.440.10">
    <property type="entry name" value="L,D-transpeptidase catalytic domain-like"/>
    <property type="match status" value="1"/>
</dbReference>
<keyword evidence="8 9" id="KW-0961">Cell wall biogenesis/degradation</keyword>
<keyword evidence="6 9" id="KW-0133">Cell shape</keyword>
<evidence type="ECO:0000256" key="6">
    <source>
        <dbReference type="ARBA" id="ARBA00022960"/>
    </source>
</evidence>
<dbReference type="PANTHER" id="PTHR30582">
    <property type="entry name" value="L,D-TRANSPEPTIDASE"/>
    <property type="match status" value="1"/>
</dbReference>
<dbReference type="PANTHER" id="PTHR30582:SF24">
    <property type="entry name" value="L,D-TRANSPEPTIDASE ERFK_SRFK-RELATED"/>
    <property type="match status" value="1"/>
</dbReference>
<dbReference type="GO" id="GO:0071555">
    <property type="term" value="P:cell wall organization"/>
    <property type="evidence" value="ECO:0007669"/>
    <property type="project" value="UniProtKB-UniRule"/>
</dbReference>
<name>A0A8B2ND63_9HYPH</name>
<keyword evidence="7 9" id="KW-0573">Peptidoglycan synthesis</keyword>
<feature type="domain" description="L,D-TPase catalytic" evidence="10">
    <location>
        <begin position="74"/>
        <end position="210"/>
    </location>
</feature>
<gene>
    <name evidence="11" type="ORF">DLJ53_32700</name>
</gene>
<evidence type="ECO:0000313" key="12">
    <source>
        <dbReference type="Proteomes" id="UP000249590"/>
    </source>
</evidence>
<evidence type="ECO:0000256" key="9">
    <source>
        <dbReference type="PROSITE-ProRule" id="PRU01373"/>
    </source>
</evidence>
<dbReference type="InterPro" id="IPR005490">
    <property type="entry name" value="LD_TPept_cat_dom"/>
</dbReference>
<dbReference type="OrthoDB" id="9795305at2"/>
<feature type="active site" description="Proton donor/acceptor" evidence="9">
    <location>
        <position position="170"/>
    </location>
</feature>
<keyword evidence="3" id="KW-0328">Glycosyltransferase</keyword>
<dbReference type="GO" id="GO:0016757">
    <property type="term" value="F:glycosyltransferase activity"/>
    <property type="evidence" value="ECO:0007669"/>
    <property type="project" value="UniProtKB-KW"/>
</dbReference>
<comment type="similarity">
    <text evidence="2">Belongs to the YkuD family.</text>
</comment>
<evidence type="ECO:0000259" key="10">
    <source>
        <dbReference type="PROSITE" id="PS52029"/>
    </source>
</evidence>
<protein>
    <submittedName>
        <fullName evidence="11">L,D-transpeptidase</fullName>
    </submittedName>
</protein>
<dbReference type="PROSITE" id="PS51257">
    <property type="entry name" value="PROKAR_LIPOPROTEIN"/>
    <property type="match status" value="1"/>
</dbReference>
<keyword evidence="12" id="KW-1185">Reference proteome</keyword>
<dbReference type="FunFam" id="2.40.440.10:FF:000002">
    <property type="entry name" value="L,D-transpeptidase ErfK/SrfK"/>
    <property type="match status" value="1"/>
</dbReference>
<dbReference type="EMBL" id="QHHQ01000014">
    <property type="protein sequence ID" value="RAH96308.1"/>
    <property type="molecule type" value="Genomic_DNA"/>
</dbReference>
<dbReference type="InterPro" id="IPR038063">
    <property type="entry name" value="Transpep_catalytic_dom"/>
</dbReference>
<evidence type="ECO:0000256" key="5">
    <source>
        <dbReference type="ARBA" id="ARBA00022801"/>
    </source>
</evidence>
<organism evidence="11 12">
    <name type="scientific">Acuticoccus sediminis</name>
    <dbReference type="NCBI Taxonomy" id="2184697"/>
    <lineage>
        <taxon>Bacteria</taxon>
        <taxon>Pseudomonadati</taxon>
        <taxon>Pseudomonadota</taxon>
        <taxon>Alphaproteobacteria</taxon>
        <taxon>Hyphomicrobiales</taxon>
        <taxon>Amorphaceae</taxon>
        <taxon>Acuticoccus</taxon>
    </lineage>
</organism>
<evidence type="ECO:0000256" key="8">
    <source>
        <dbReference type="ARBA" id="ARBA00023316"/>
    </source>
</evidence>
<keyword evidence="5" id="KW-0378">Hydrolase</keyword>
<evidence type="ECO:0000256" key="7">
    <source>
        <dbReference type="ARBA" id="ARBA00022984"/>
    </source>
</evidence>
<keyword evidence="4" id="KW-0808">Transferase</keyword>
<evidence type="ECO:0000256" key="1">
    <source>
        <dbReference type="ARBA" id="ARBA00004752"/>
    </source>
</evidence>
<reference evidence="11 12" key="1">
    <citation type="submission" date="2018-05" db="EMBL/GenBank/DDBJ databases">
        <title>Acuticoccus sediminis sp. nov., isolated from deep-sea sediment of Indian Ocean.</title>
        <authorList>
            <person name="Liu X."/>
            <person name="Lai Q."/>
            <person name="Du Y."/>
            <person name="Sun F."/>
            <person name="Zhang X."/>
            <person name="Wang S."/>
            <person name="Shao Z."/>
        </authorList>
    </citation>
    <scope>NUCLEOTIDE SEQUENCE [LARGE SCALE GENOMIC DNA]</scope>
    <source>
        <strain evidence="11 12">PTG4-2</strain>
    </source>
</reference>
<dbReference type="PROSITE" id="PS52029">
    <property type="entry name" value="LD_TPASE"/>
    <property type="match status" value="1"/>
</dbReference>
<dbReference type="GO" id="GO:0005576">
    <property type="term" value="C:extracellular region"/>
    <property type="evidence" value="ECO:0007669"/>
    <property type="project" value="TreeGrafter"/>
</dbReference>
<dbReference type="UniPathway" id="UPA00219"/>
<evidence type="ECO:0000256" key="3">
    <source>
        <dbReference type="ARBA" id="ARBA00022676"/>
    </source>
</evidence>
<dbReference type="GO" id="GO:0018104">
    <property type="term" value="P:peptidoglycan-protein cross-linking"/>
    <property type="evidence" value="ECO:0007669"/>
    <property type="project" value="TreeGrafter"/>
</dbReference>
<dbReference type="Pfam" id="PF03734">
    <property type="entry name" value="YkuD"/>
    <property type="match status" value="1"/>
</dbReference>
<sequence>MSRRTVVAGFGAFAVAGCQAVPEVPVTPTISPQVMAMYGPRPEERFPIPTVDLSKIEPEFYRREVLDPTGGRPGTIVVDTASRYLYLVREDGRALRYGIGVGRAGFSWSGTAIIRRKQEWPTWTPPAEMIARDPDLEPYREGMEPSLSNPLGARALYLYQNGRDTLYRLHGTQEAYSIGRAVSSGCVRLINQDVIDLYDRVPVGTRVVVLPPDDQPAA</sequence>
<dbReference type="SUPFAM" id="SSF141523">
    <property type="entry name" value="L,D-transpeptidase catalytic domain-like"/>
    <property type="match status" value="1"/>
</dbReference>
<dbReference type="Proteomes" id="UP000249590">
    <property type="component" value="Unassembled WGS sequence"/>
</dbReference>
<dbReference type="AlphaFoldDB" id="A0A8B2ND63"/>
<dbReference type="GO" id="GO:0071972">
    <property type="term" value="F:peptidoglycan L,D-transpeptidase activity"/>
    <property type="evidence" value="ECO:0007669"/>
    <property type="project" value="TreeGrafter"/>
</dbReference>